<dbReference type="PATRIC" id="fig|1502.177.peg.1355"/>
<evidence type="ECO:0000313" key="1">
    <source>
        <dbReference type="EMBL" id="AMN35446.1"/>
    </source>
</evidence>
<dbReference type="RefSeq" id="WP_061427549.1">
    <property type="nucleotide sequence ID" value="NZ_CATNZO010000001.1"/>
</dbReference>
<dbReference type="AlphaFoldDB" id="A0A127EHK4"/>
<organism evidence="1 2">
    <name type="scientific">Clostridium perfringens</name>
    <dbReference type="NCBI Taxonomy" id="1502"/>
    <lineage>
        <taxon>Bacteria</taxon>
        <taxon>Bacillati</taxon>
        <taxon>Bacillota</taxon>
        <taxon>Clostridia</taxon>
        <taxon>Eubacteriales</taxon>
        <taxon>Clostridiaceae</taxon>
        <taxon>Clostridium</taxon>
    </lineage>
</organism>
<protein>
    <submittedName>
        <fullName evidence="1">Uncharacterized protein</fullName>
    </submittedName>
</protein>
<proteinExistence type="predicted"/>
<evidence type="ECO:0000313" key="2">
    <source>
        <dbReference type="Proteomes" id="UP000070260"/>
    </source>
</evidence>
<name>A0A127EHK4_CLOPF</name>
<accession>A0A127EHK4</accession>
<reference evidence="1 2" key="1">
    <citation type="journal article" date="2016" name="PLoS ONE">
        <title>Plasmid Characterization and Chromosome Analysis of Two netF+ Clostridium perfringens Isolates Associated with Foal and Canine Necrotizing Enteritis.</title>
        <authorList>
            <person name="Mehdizadeh Gohari I."/>
            <person name="Kropinski A.M."/>
            <person name="Weese S.J."/>
            <person name="Parreira V.R."/>
            <person name="Whitehead A.E."/>
            <person name="Boerlin P."/>
            <person name="Prescott J.F."/>
        </authorList>
    </citation>
    <scope>NUCLEOTIDE SEQUENCE [LARGE SCALE GENOMIC DNA]</scope>
    <source>
        <strain evidence="1 2">JP838</strain>
    </source>
</reference>
<sequence>MSCRASYGGMERKCRVTGDRCVFMIPDEKLCYELYGEGPLEYEKEKNIGIDLAEGKDKSVTVRKNNDKYEFEEVK</sequence>
<dbReference type="EMBL" id="CP010994">
    <property type="protein sequence ID" value="AMN35446.1"/>
    <property type="molecule type" value="Genomic_DNA"/>
</dbReference>
<gene>
    <name evidence="1" type="ORF">JFP838_06660</name>
</gene>
<dbReference type="Proteomes" id="UP000070260">
    <property type="component" value="Chromosome"/>
</dbReference>